<protein>
    <submittedName>
        <fullName evidence="1">Uncharacterized protein</fullName>
    </submittedName>
</protein>
<reference evidence="1" key="1">
    <citation type="submission" date="2020-08" db="EMBL/GenBank/DDBJ databases">
        <title>Genome public.</title>
        <authorList>
            <person name="Liu C."/>
            <person name="Sun Q."/>
        </authorList>
    </citation>
    <scope>NUCLEOTIDE SEQUENCE</scope>
    <source>
        <strain evidence="1">NSJ-52</strain>
    </source>
</reference>
<evidence type="ECO:0000313" key="2">
    <source>
        <dbReference type="Proteomes" id="UP000607645"/>
    </source>
</evidence>
<proteinExistence type="predicted"/>
<sequence length="295" mass="32952">MFGYVRPFREELKVRELEAYEAMYCGLCAAMGRRHGFVARMFLNYDFTFLAMLLAPKEDRPSTGYCRCPANPLRKKCACTAGAGLEAAADESVILSYWKLRDTVEDEGFWKGLGARVLSVLLRRGYRRAASSRPGFDAAARGCLEELRALELAGSPSLDRTADTFARLLQAAAPDSGDEVRDRAVGQLLYHVGRWIYLTDAWDDLGEDLASGSYNPIHARFEGREREEAEYLRTTLRHSLNLAVSAFSLVDFGGWGPVIENILYLGLPAVEELVFRGEWAGVKKRPAHAGFIPRQ</sequence>
<dbReference type="Proteomes" id="UP000607645">
    <property type="component" value="Unassembled WGS sequence"/>
</dbReference>
<accession>A0A8J6JMC1</accession>
<dbReference type="RefSeq" id="WP_155146632.1">
    <property type="nucleotide sequence ID" value="NZ_JACOPQ010000010.1"/>
</dbReference>
<comment type="caution">
    <text evidence="1">The sequence shown here is derived from an EMBL/GenBank/DDBJ whole genome shotgun (WGS) entry which is preliminary data.</text>
</comment>
<name>A0A8J6JMC1_9FIRM</name>
<dbReference type="AlphaFoldDB" id="A0A8J6JMC1"/>
<organism evidence="1 2">
    <name type="scientific">Lawsonibacter faecis</name>
    <dbReference type="NCBI Taxonomy" id="2763052"/>
    <lineage>
        <taxon>Bacteria</taxon>
        <taxon>Bacillati</taxon>
        <taxon>Bacillota</taxon>
        <taxon>Clostridia</taxon>
        <taxon>Eubacteriales</taxon>
        <taxon>Oscillospiraceae</taxon>
        <taxon>Lawsonibacter</taxon>
    </lineage>
</organism>
<dbReference type="Pfam" id="PF18937">
    <property type="entry name" value="DUF5685"/>
    <property type="match status" value="1"/>
</dbReference>
<keyword evidence="2" id="KW-1185">Reference proteome</keyword>
<evidence type="ECO:0000313" key="1">
    <source>
        <dbReference type="EMBL" id="MBC5737922.1"/>
    </source>
</evidence>
<dbReference type="InterPro" id="IPR043740">
    <property type="entry name" value="DUF5685"/>
</dbReference>
<dbReference type="EMBL" id="JACOPQ010000010">
    <property type="protein sequence ID" value="MBC5737922.1"/>
    <property type="molecule type" value="Genomic_DNA"/>
</dbReference>
<gene>
    <name evidence="1" type="ORF">H8S62_12995</name>
</gene>